<dbReference type="STRING" id="1367422.A0A178Z593"/>
<protein>
    <recommendedName>
        <fullName evidence="9">Protein MON2 homolog</fullName>
    </recommendedName>
</protein>
<dbReference type="GO" id="GO:0015031">
    <property type="term" value="P:protein transport"/>
    <property type="evidence" value="ECO:0007669"/>
    <property type="project" value="UniProtKB-KW"/>
</dbReference>
<keyword evidence="1" id="KW-0813">Transport</keyword>
<dbReference type="GeneID" id="30015514"/>
<proteinExistence type="predicted"/>
<evidence type="ECO:0008006" key="9">
    <source>
        <dbReference type="Google" id="ProtNLM"/>
    </source>
</evidence>
<reference evidence="7 8" key="1">
    <citation type="submission" date="2016-04" db="EMBL/GenBank/DDBJ databases">
        <title>Draft genome of Fonsecaea erecta CBS 125763.</title>
        <authorList>
            <person name="Weiss V.A."/>
            <person name="Vicente V.A."/>
            <person name="Raittz R.T."/>
            <person name="Moreno L.F."/>
            <person name="De Souza E.M."/>
            <person name="Pedrosa F.O."/>
            <person name="Steffens M.B."/>
            <person name="Faoro H."/>
            <person name="Tadra-Sfeir M.Z."/>
            <person name="Najafzadeh M.J."/>
            <person name="Felipe M.S."/>
            <person name="Teixeira M."/>
            <person name="Sun J."/>
            <person name="Xi L."/>
            <person name="Gomes R."/>
            <person name="De Azevedo C.M."/>
            <person name="Salgado C.G."/>
            <person name="Da Silva M.B."/>
            <person name="Nascimento M.F."/>
            <person name="Queiroz-Telles F."/>
            <person name="Attili D.S."/>
            <person name="Gorbushina A."/>
        </authorList>
    </citation>
    <scope>NUCLEOTIDE SEQUENCE [LARGE SCALE GENOMIC DNA]</scope>
    <source>
        <strain evidence="7 8">CBS 125763</strain>
    </source>
</reference>
<keyword evidence="2" id="KW-0653">Protein transport</keyword>
<feature type="region of interest" description="Disordered" evidence="3">
    <location>
        <begin position="460"/>
        <end position="498"/>
    </location>
</feature>
<dbReference type="SUPFAM" id="SSF48371">
    <property type="entry name" value="ARM repeat"/>
    <property type="match status" value="1"/>
</dbReference>
<feature type="region of interest" description="Disordered" evidence="3">
    <location>
        <begin position="745"/>
        <end position="766"/>
    </location>
</feature>
<organism evidence="7 8">
    <name type="scientific">Fonsecaea erecta</name>
    <dbReference type="NCBI Taxonomy" id="1367422"/>
    <lineage>
        <taxon>Eukaryota</taxon>
        <taxon>Fungi</taxon>
        <taxon>Dikarya</taxon>
        <taxon>Ascomycota</taxon>
        <taxon>Pezizomycotina</taxon>
        <taxon>Eurotiomycetes</taxon>
        <taxon>Chaetothyriomycetidae</taxon>
        <taxon>Chaetothyriales</taxon>
        <taxon>Herpotrichiellaceae</taxon>
        <taxon>Fonsecaea</taxon>
    </lineage>
</organism>
<dbReference type="EMBL" id="LVYI01000014">
    <property type="protein sequence ID" value="OAP54245.1"/>
    <property type="molecule type" value="Genomic_DNA"/>
</dbReference>
<evidence type="ECO:0000259" key="5">
    <source>
        <dbReference type="Pfam" id="PF16206"/>
    </source>
</evidence>
<evidence type="ECO:0000259" key="6">
    <source>
        <dbReference type="Pfam" id="PF16213"/>
    </source>
</evidence>
<accession>A0A178Z593</accession>
<comment type="caution">
    <text evidence="7">The sequence shown here is derived from an EMBL/GenBank/DDBJ whole genome shotgun (WGS) entry which is preliminary data.</text>
</comment>
<dbReference type="Proteomes" id="UP000078343">
    <property type="component" value="Unassembled WGS sequence"/>
</dbReference>
<evidence type="ECO:0000256" key="2">
    <source>
        <dbReference type="ARBA" id="ARBA00022927"/>
    </source>
</evidence>
<dbReference type="RefSeq" id="XP_018687612.1">
    <property type="nucleotide sequence ID" value="XM_018842852.1"/>
</dbReference>
<dbReference type="InterPro" id="IPR032629">
    <property type="entry name" value="DCB_dom"/>
</dbReference>
<evidence type="ECO:0000256" key="3">
    <source>
        <dbReference type="SAM" id="MobiDB-lite"/>
    </source>
</evidence>
<evidence type="ECO:0000256" key="1">
    <source>
        <dbReference type="ARBA" id="ARBA00022448"/>
    </source>
</evidence>
<dbReference type="InterPro" id="IPR032817">
    <property type="entry name" value="Mon2_C"/>
</dbReference>
<name>A0A178Z593_9EURO</name>
<feature type="domain" description="Mon2/Sec7/BIG1-like HUS" evidence="4">
    <location>
        <begin position="187"/>
        <end position="332"/>
    </location>
</feature>
<sequence>MTHAFLQSELASLISDSKRRHNDVRTAAEQSLADLKSISVTSETQLAGDLYRRPQFIEPFVLACRSKNTKLATTGTACIQRLTASNAIPRTRLSDILDAFRDGVAAGYEPQLKILQTLPSLLQLYADDIHGDLLATVLELCASLQSSRTAAVSNTAAATFQQLVSAVFEKAVQTGDRGGEDLKAACLDDAVRLFNDFCLLLDHQKPQYLKVESLPTGFLLETLQTILLSYDSLLVTEKLSDQRWPENLTHGLSRILARKDAFGMTARALSILLLIMQSRAEELRDQLAQMAPLLIGALEKDGNPLWKRALFLEFFRSLCSEFNVFREVFRLFNKGKDSVKLVGQLMSALVRIAAEDPSLIGLGRQSTVPVQRVTDPKSEEAASIEAQGLGGAITSVTSSDASVTGISTDWSVVTVRLMDQPEKNSPPTMPSTYIYTLVLGCISHLCDGLSKFIMPLSVPSRASQRESSEMGRRDSSATDRTDDETARRPVRPTSSSQKYQRLINPLTLTNHRLFPQIRTSAELIEACWPAALATCSTFLNAALDSEFYHILIRSVQKLAQVSGVLELSTPRDALLTTLAKSSIPSNASSFIAASQSIKSPRIASAEHGMLNDVLKSPTEAPPTPTFQVSSSPLNVRHLLCLRALLNLGIALGPTLEEDAWFILIETMQTVEALIAMPNAMTATSQSGSPRIGGSGHDGQTTLSTEIAAVQAATKRMLESTRSFSVDSFAILVHALFRLLGQSDAESDSQPSEQSLAAPISPNRLGAQRPAHHISRSVSGLWTKSKTLDLEIGFVLNKLSDLSRINIYRFASSAEQSCSWDLIANRLLRVSQDPSVPGNHRIHAASILDLISMETVKLLDDPRFEASEADTIRSRCLQSLLKQLESFDETPGRKYDGVELEIHKRLLDALESMLSHSGDSLNNCWPIALEILAISFAKRGRAPPPSSDPPAEQADSHVQTAQILRVAFRSIQLITSDFLGVLDPNSLAKLAQLLRQFGSQHYDLNVALTSTTVLWSLASQALSRIETIDLASMPTLDSRTESVARNSNSSSGTIWSVILLQMMELCKDERVDVRNAAIKVLLKMLDASSEALSSNTWATMLEAGLLDTVRFCIMQYAADKNDQSEWMASAAQLTEGIIQIISQNLTVIARHDDFRNTWLRTMDVLKSLLSTSSLAASALAFSNLSKIVSALSVLDNADEELMVPPMKLWADYHPAKIGRNTQSPRMPGEEPPTNQQALTSHASVFVEAYKTRPLAVSNYIQSQAPVLMDSIECGILLCVHPPYTNDVKALAPEQKEALQCMAILKTLSRDQVSEYSQFLLRMLSLTLNIQEGRVGAQQKKSAISKSAQKPTFIAFAATCLDNFRNLILEYAGDKDFIRTLAVQRACQVLSAIIDTKYTKIPTNTQAPLWRNATVTTVVMLEALQKHMSNRRLPSVVRSSQLDGLAADITSTAVSILSSGGLSNPPGPEYSEETILDDETFDIDHFRLLHEAIVSIFQSSQEIKEDACKEYSAVLFEASLLAKPWFYDIPDDLKKDPLKGLLQTRPGSVHRPVFAVRRRICYAALDALFGLVARQRPTQTRSGDQTDHNISDEYGSKMACAAAPYLILRVAHPSKTFLADQRLRGLTPPPEPQQAELQVVLSKFVELRSDGQAIARTMMTTTRGLDEKPPSPLENGPSPHAPVVVVVRDDDDDGKSHLRILYGLMLRLQKFWQGLPRLRGPGARAWQDDEPGKAVEAALESWARLVGEEWGFTGF</sequence>
<dbReference type="GO" id="GO:0005794">
    <property type="term" value="C:Golgi apparatus"/>
    <property type="evidence" value="ECO:0007669"/>
    <property type="project" value="UniProtKB-ARBA"/>
</dbReference>
<evidence type="ECO:0000259" key="4">
    <source>
        <dbReference type="Pfam" id="PF12783"/>
    </source>
</evidence>
<dbReference type="OrthoDB" id="294853at2759"/>
<dbReference type="Pfam" id="PF16213">
    <property type="entry name" value="DCB"/>
    <property type="match status" value="1"/>
</dbReference>
<evidence type="ECO:0000313" key="7">
    <source>
        <dbReference type="EMBL" id="OAP54245.1"/>
    </source>
</evidence>
<gene>
    <name evidence="7" type="ORF">AYL99_11346</name>
</gene>
<dbReference type="Pfam" id="PF12783">
    <property type="entry name" value="Sec7-like_HUS"/>
    <property type="match status" value="1"/>
</dbReference>
<feature type="compositionally biased region" description="Basic and acidic residues" evidence="3">
    <location>
        <begin position="463"/>
        <end position="487"/>
    </location>
</feature>
<keyword evidence="8" id="KW-1185">Reference proteome</keyword>
<dbReference type="InterPro" id="IPR032691">
    <property type="entry name" value="Mon2/Sec7/BIG1-like_HUS"/>
</dbReference>
<dbReference type="InterPro" id="IPR016024">
    <property type="entry name" value="ARM-type_fold"/>
</dbReference>
<feature type="domain" description="Mon2/Sec7/BIG1-like dimerisation and cyclophilin-binding" evidence="6">
    <location>
        <begin position="5"/>
        <end position="172"/>
    </location>
</feature>
<feature type="domain" description="Mon2 C-terminal" evidence="5">
    <location>
        <begin position="976"/>
        <end position="1110"/>
    </location>
</feature>
<dbReference type="Pfam" id="PF16206">
    <property type="entry name" value="Mon2_C"/>
    <property type="match status" value="1"/>
</dbReference>
<evidence type="ECO:0000313" key="8">
    <source>
        <dbReference type="Proteomes" id="UP000078343"/>
    </source>
</evidence>